<dbReference type="EMBL" id="QZCE01000002">
    <property type="protein sequence ID" value="NEZ67795.1"/>
    <property type="molecule type" value="Genomic_DNA"/>
</dbReference>
<sequence>MPSINYSYLTLKPEYREQFLQKARARFPGRYIKGTREAVNELLEPDESRISDDTIRRILTIDGYRGLADRVDAVCSLFGLPWYEACIEGDNLAEIETSPLLLTIAPKGNASASEVAAELATLCKALNAYHIACGGNGLEIDDWETLVADRELVEV</sequence>
<protein>
    <submittedName>
        <fullName evidence="1">Uncharacterized protein</fullName>
    </submittedName>
</protein>
<organism evidence="1 2">
    <name type="scientific">Adonisia turfae CCMR0082</name>
    <dbReference type="NCBI Taxonomy" id="2304604"/>
    <lineage>
        <taxon>Bacteria</taxon>
        <taxon>Bacillati</taxon>
        <taxon>Cyanobacteriota</taxon>
        <taxon>Adonisia</taxon>
        <taxon>Adonisia turfae</taxon>
    </lineage>
</organism>
<reference evidence="1 2" key="1">
    <citation type="journal article" date="2020" name="Microb. Ecol.">
        <title>Ecogenomics of the Marine Benthic Filamentous Cyanobacterium Adonisia.</title>
        <authorList>
            <person name="Walter J.M."/>
            <person name="Coutinho F.H."/>
            <person name="Leomil L."/>
            <person name="Hargreaves P.I."/>
            <person name="Campeao M.E."/>
            <person name="Vieira V.V."/>
            <person name="Silva B.S."/>
            <person name="Fistarol G.O."/>
            <person name="Salomon P.S."/>
            <person name="Sawabe T."/>
            <person name="Mino S."/>
            <person name="Hosokawa M."/>
            <person name="Miyashita H."/>
            <person name="Maruyama F."/>
            <person name="van Verk M.C."/>
            <person name="Dutilh B.E."/>
            <person name="Thompson C.C."/>
            <person name="Thompson F.L."/>
        </authorList>
    </citation>
    <scope>NUCLEOTIDE SEQUENCE [LARGE SCALE GENOMIC DNA]</scope>
    <source>
        <strain evidence="1 2">CCMR0082</strain>
    </source>
</reference>
<comment type="caution">
    <text evidence="1">The sequence shown here is derived from an EMBL/GenBank/DDBJ whole genome shotgun (WGS) entry which is preliminary data.</text>
</comment>
<evidence type="ECO:0000313" key="2">
    <source>
        <dbReference type="Proteomes" id="UP000473574"/>
    </source>
</evidence>
<dbReference type="Proteomes" id="UP000473574">
    <property type="component" value="Unassembled WGS sequence"/>
</dbReference>
<evidence type="ECO:0000313" key="1">
    <source>
        <dbReference type="EMBL" id="NEZ67795.1"/>
    </source>
</evidence>
<dbReference type="RefSeq" id="WP_163671081.1">
    <property type="nucleotide sequence ID" value="NZ_QZCE01000002.1"/>
</dbReference>
<dbReference type="AlphaFoldDB" id="A0A6M0SH25"/>
<gene>
    <name evidence="1" type="ORF">D0962_34420</name>
</gene>
<proteinExistence type="predicted"/>
<accession>A0A6M0SH25</accession>
<name>A0A6M0SH25_9CYAN</name>